<keyword evidence="1" id="KW-0808">Transferase</keyword>
<dbReference type="GO" id="GO:0051996">
    <property type="term" value="F:squalene synthase [NAD(P)H] activity"/>
    <property type="evidence" value="ECO:0007669"/>
    <property type="project" value="InterPro"/>
</dbReference>
<dbReference type="EMBL" id="LIDM01000049">
    <property type="protein sequence ID" value="KRP32886.1"/>
    <property type="molecule type" value="Genomic_DNA"/>
</dbReference>
<reference evidence="2 3" key="1">
    <citation type="submission" date="2015-10" db="EMBL/GenBank/DDBJ databases">
        <title>Metagenome-Assembled Genomes uncover a global brackish microbiome.</title>
        <authorList>
            <person name="Hugerth L.W."/>
            <person name="Larsson J."/>
            <person name="Alneberg J."/>
            <person name="Lindh M.V."/>
            <person name="Legrand C."/>
            <person name="Pinhassi J."/>
            <person name="Andersson A.F."/>
        </authorList>
    </citation>
    <scope>NUCLEOTIDE SEQUENCE [LARGE SCALE GENOMIC DNA]</scope>
    <source>
        <strain evidence="2">BACL9 MAG-120820-bin42</strain>
    </source>
</reference>
<dbReference type="InterPro" id="IPR044843">
    <property type="entry name" value="Trans_IPPS_bact-type"/>
</dbReference>
<accession>A0A0R2XA33</accession>
<proteinExistence type="predicted"/>
<dbReference type="InterPro" id="IPR008949">
    <property type="entry name" value="Isoprenoid_synthase_dom_sf"/>
</dbReference>
<dbReference type="PROSITE" id="PS01045">
    <property type="entry name" value="SQUALEN_PHYTOEN_SYN_2"/>
    <property type="match status" value="1"/>
</dbReference>
<dbReference type="PANTHER" id="PTHR31480">
    <property type="entry name" value="BIFUNCTIONAL LYCOPENE CYCLASE/PHYTOENE SYNTHASE"/>
    <property type="match status" value="1"/>
</dbReference>
<dbReference type="Gene3D" id="1.10.600.10">
    <property type="entry name" value="Farnesyl Diphosphate Synthase"/>
    <property type="match status" value="1"/>
</dbReference>
<evidence type="ECO:0000313" key="3">
    <source>
        <dbReference type="Proteomes" id="UP000051557"/>
    </source>
</evidence>
<protein>
    <recommendedName>
        <fullName evidence="4">Phytoene synthase</fullName>
    </recommendedName>
</protein>
<dbReference type="Pfam" id="PF00494">
    <property type="entry name" value="SQS_PSY"/>
    <property type="match status" value="1"/>
</dbReference>
<dbReference type="AlphaFoldDB" id="A0A0R2XA33"/>
<dbReference type="SFLD" id="SFLDG01212">
    <property type="entry name" value="Phytoene_synthase_like"/>
    <property type="match status" value="1"/>
</dbReference>
<dbReference type="InterPro" id="IPR002060">
    <property type="entry name" value="Squ/phyt_synthse"/>
</dbReference>
<dbReference type="InterPro" id="IPR033904">
    <property type="entry name" value="Trans_IPPS_HH"/>
</dbReference>
<dbReference type="InterPro" id="IPR019845">
    <property type="entry name" value="Squalene/phytoene_synthase_CS"/>
</dbReference>
<dbReference type="SFLD" id="SFLDS00005">
    <property type="entry name" value="Isoprenoid_Synthase_Type_I"/>
    <property type="match status" value="1"/>
</dbReference>
<dbReference type="SUPFAM" id="SSF48576">
    <property type="entry name" value="Terpenoid synthases"/>
    <property type="match status" value="1"/>
</dbReference>
<dbReference type="SFLD" id="SFLDG01018">
    <property type="entry name" value="Squalene/Phytoene_Synthase_Lik"/>
    <property type="match status" value="1"/>
</dbReference>
<sequence length="291" mass="33136">MATLSPDLAQSYRAAQAITREHARTFYFASHVLTQSVRFDAYAVYACCRSIDDAVDQVAARGESVRPEVAGEMLIRAFEDGGDRPGEEWMPAFRDCARRTKILRRWFEDLAIGVAGDAGPVNLQTWEELDLYCYRVAGTVGLMMMRVFGSDDPQAEPRALDLGRGMQLTNILRDVAEDARARRIYLPAREREQYGVRAEDLLLGRPSGHWSEFMQFQVSRAREQYRLAEPGIAMLPRGGAQMSVWFMRELYAGILDPIEASGYDVFRTRHSLSMGQKLVRGIGIWWRRRNN</sequence>
<organism evidence="2 3">
    <name type="scientific">Verrucomicrobia subdivision 6 bacterium BACL9 MAG-120820-bin42</name>
    <dbReference type="NCBI Taxonomy" id="1655634"/>
    <lineage>
        <taxon>Bacteria</taxon>
        <taxon>Pseudomonadati</taxon>
        <taxon>Verrucomicrobiota</taxon>
        <taxon>Verrucomicrobiia</taxon>
        <taxon>Verrucomicrobiales</taxon>
        <taxon>Verrucomicrobia subdivision 6</taxon>
    </lineage>
</organism>
<dbReference type="GO" id="GO:0004311">
    <property type="term" value="F:geranylgeranyl diphosphate synthase activity"/>
    <property type="evidence" value="ECO:0007669"/>
    <property type="project" value="InterPro"/>
</dbReference>
<name>A0A0R2XA33_9BACT</name>
<gene>
    <name evidence="2" type="ORF">ABS32_02130</name>
</gene>
<evidence type="ECO:0000313" key="2">
    <source>
        <dbReference type="EMBL" id="KRP32886.1"/>
    </source>
</evidence>
<dbReference type="PROSITE" id="PS01044">
    <property type="entry name" value="SQUALEN_PHYTOEN_SYN_1"/>
    <property type="match status" value="1"/>
</dbReference>
<dbReference type="GO" id="GO:0016117">
    <property type="term" value="P:carotenoid biosynthetic process"/>
    <property type="evidence" value="ECO:0007669"/>
    <property type="project" value="UniProtKB-ARBA"/>
</dbReference>
<comment type="caution">
    <text evidence="2">The sequence shown here is derived from an EMBL/GenBank/DDBJ whole genome shotgun (WGS) entry which is preliminary data.</text>
</comment>
<evidence type="ECO:0000256" key="1">
    <source>
        <dbReference type="ARBA" id="ARBA00022679"/>
    </source>
</evidence>
<evidence type="ECO:0008006" key="4">
    <source>
        <dbReference type="Google" id="ProtNLM"/>
    </source>
</evidence>
<dbReference type="Proteomes" id="UP000051557">
    <property type="component" value="Unassembled WGS sequence"/>
</dbReference>
<dbReference type="CDD" id="cd00683">
    <property type="entry name" value="Trans_IPPS_HH"/>
    <property type="match status" value="1"/>
</dbReference>